<keyword evidence="1" id="KW-0862">Zinc</keyword>
<evidence type="ECO:0000313" key="5">
    <source>
        <dbReference type="Proteomes" id="UP000796761"/>
    </source>
</evidence>
<dbReference type="EMBL" id="SWJQ01001318">
    <property type="protein sequence ID" value="TRZ08551.1"/>
    <property type="molecule type" value="Genomic_DNA"/>
</dbReference>
<dbReference type="Pfam" id="PF14787">
    <property type="entry name" value="zf-CCHC_5"/>
    <property type="match status" value="1"/>
</dbReference>
<feature type="domain" description="CCHC-type" evidence="3">
    <location>
        <begin position="227"/>
        <end position="242"/>
    </location>
</feature>
<evidence type="ECO:0000259" key="3">
    <source>
        <dbReference type="PROSITE" id="PS50158"/>
    </source>
</evidence>
<dbReference type="SUPFAM" id="SSF56672">
    <property type="entry name" value="DNA/RNA polymerases"/>
    <property type="match status" value="1"/>
</dbReference>
<dbReference type="PROSITE" id="PS50158">
    <property type="entry name" value="ZF_CCHC"/>
    <property type="match status" value="1"/>
</dbReference>
<reference evidence="4" key="1">
    <citation type="submission" date="2019-04" db="EMBL/GenBank/DDBJ databases">
        <title>Genome assembly of Zosterops borbonicus 15179.</title>
        <authorList>
            <person name="Leroy T."/>
            <person name="Anselmetti Y."/>
            <person name="Tilak M.-K."/>
            <person name="Nabholz B."/>
        </authorList>
    </citation>
    <scope>NUCLEOTIDE SEQUENCE</scope>
    <source>
        <strain evidence="4">HGM_15179</strain>
        <tissue evidence="4">Muscle</tissue>
    </source>
</reference>
<dbReference type="GO" id="GO:0003676">
    <property type="term" value="F:nucleic acid binding"/>
    <property type="evidence" value="ECO:0007669"/>
    <property type="project" value="InterPro"/>
</dbReference>
<evidence type="ECO:0000256" key="1">
    <source>
        <dbReference type="PROSITE-ProRule" id="PRU00047"/>
    </source>
</evidence>
<organism evidence="4 5">
    <name type="scientific">Zosterops borbonicus</name>
    <dbReference type="NCBI Taxonomy" id="364589"/>
    <lineage>
        <taxon>Eukaryota</taxon>
        <taxon>Metazoa</taxon>
        <taxon>Chordata</taxon>
        <taxon>Craniata</taxon>
        <taxon>Vertebrata</taxon>
        <taxon>Euteleostomi</taxon>
        <taxon>Archelosauria</taxon>
        <taxon>Archosauria</taxon>
        <taxon>Dinosauria</taxon>
        <taxon>Saurischia</taxon>
        <taxon>Theropoda</taxon>
        <taxon>Coelurosauria</taxon>
        <taxon>Aves</taxon>
        <taxon>Neognathae</taxon>
        <taxon>Neoaves</taxon>
        <taxon>Telluraves</taxon>
        <taxon>Australaves</taxon>
        <taxon>Passeriformes</taxon>
        <taxon>Sylvioidea</taxon>
        <taxon>Zosteropidae</taxon>
        <taxon>Zosterops</taxon>
    </lineage>
</organism>
<evidence type="ECO:0000313" key="4">
    <source>
        <dbReference type="EMBL" id="TRZ08551.1"/>
    </source>
</evidence>
<keyword evidence="5" id="KW-1185">Reference proteome</keyword>
<dbReference type="AlphaFoldDB" id="A0A8K1DC86"/>
<dbReference type="InterPro" id="IPR008916">
    <property type="entry name" value="Retrov_capsid_C"/>
</dbReference>
<dbReference type="SMART" id="SM00343">
    <property type="entry name" value="ZnF_C2HC"/>
    <property type="match status" value="2"/>
</dbReference>
<dbReference type="InterPro" id="IPR036875">
    <property type="entry name" value="Znf_CCHC_sf"/>
</dbReference>
<dbReference type="Gene3D" id="3.30.70.270">
    <property type="match status" value="1"/>
</dbReference>
<accession>A0A8K1DC86</accession>
<dbReference type="Proteomes" id="UP000796761">
    <property type="component" value="Unassembled WGS sequence"/>
</dbReference>
<dbReference type="InterPro" id="IPR050195">
    <property type="entry name" value="Primate_lentivir_Gag_pol-like"/>
</dbReference>
<dbReference type="PANTHER" id="PTHR40389:SF3">
    <property type="entry name" value="IGE-BINDING PROTEIN"/>
    <property type="match status" value="1"/>
</dbReference>
<dbReference type="PANTHER" id="PTHR40389">
    <property type="entry name" value="ENDOGENOUS RETROVIRUS GROUP K MEMBER 24 GAG POLYPROTEIN-RELATED"/>
    <property type="match status" value="1"/>
</dbReference>
<dbReference type="GO" id="GO:0008270">
    <property type="term" value="F:zinc ion binding"/>
    <property type="evidence" value="ECO:0007669"/>
    <property type="project" value="UniProtKB-KW"/>
</dbReference>
<dbReference type="Gene3D" id="1.10.1200.30">
    <property type="match status" value="1"/>
</dbReference>
<dbReference type="InterPro" id="IPR043128">
    <property type="entry name" value="Rev_trsase/Diguanyl_cyclase"/>
</dbReference>
<proteinExistence type="predicted"/>
<comment type="caution">
    <text evidence="4">The sequence shown here is derived from an EMBL/GenBank/DDBJ whole genome shotgun (WGS) entry which is preliminary data.</text>
</comment>
<dbReference type="InterPro" id="IPR045345">
    <property type="entry name" value="Gag_p24_C"/>
</dbReference>
<feature type="region of interest" description="Disordered" evidence="2">
    <location>
        <begin position="60"/>
        <end position="80"/>
    </location>
</feature>
<dbReference type="Pfam" id="PF19317">
    <property type="entry name" value="Gag_p24_C"/>
    <property type="match status" value="1"/>
</dbReference>
<keyword evidence="1" id="KW-0863">Zinc-finger</keyword>
<name>A0A8K1DC86_9PASS</name>
<sequence>MCGLGSCNGLQDRAINGVDYGSTIMDYSSNPYLLRMRVKTFSGQRGQLGLQTDEEGFHVSSSLRTPGYDPPHDRPEDQAVGLPKDVLTDIKKAARKVIMKIQPAGASEGSYTEVRQGVNEPFTSFIDRLTQAVERQCPNEVAQPHLIRSLASANANEEFKSVIHALPGAQPTLSQMIEACSKIHTSANVAAIQTNIMEEQFGKHQEAADQQDDSMGMMAVELAKRPCFKCRKFGHIKKFCPETVGNTKAQSLCSRCRKGKHFANQCRSKTNIDGRPLPHLGNSKKSAACQHATTQVVAMTQQCETSQDTQYAGNHRLTMQDHLPLPQQPRIAVPRAQFKFANSKLTYFMNENHAVISTGVTGTSWKRQEFLIIGKNRSNILGLIIYPTVIKANQNEELTVLAQALQAPLIIPENTPIAKAIALPPNAIDQQVMPICIRQRFDKAVKAIFMVETREGDVGTLEAEIFGLSELRGADPWAGSELASQSLLTAVGESLQLSASPELPVPPASRRDLGTVIDTPDGTSALSLGVSVVNTPAGSKGFLGRLTSDHLGLWARSLGQGGYKVSQKKAQITKQQVTYLGFEIILRQQKLGMDRKEVICQLNGECRPRVDYHGLNEVTLLPSTDIPDMLELPYDLESKAAKWSAMIDIANALFSITLAAEGFPLHLALISQKWKQRPTFCHGLIQTALKQGEPPEYLQNFDDIIVQGNTAEENLEKGKKIVQIILKASFAIKQSKVKGLSQKIQVFSNKMARGMSSDPNGYG</sequence>
<dbReference type="OrthoDB" id="9352756at2759"/>
<keyword evidence="1" id="KW-0479">Metal-binding</keyword>
<dbReference type="InterPro" id="IPR043502">
    <property type="entry name" value="DNA/RNA_pol_sf"/>
</dbReference>
<gene>
    <name evidence="4" type="ORF">HGM15179_018555</name>
</gene>
<dbReference type="InterPro" id="IPR001878">
    <property type="entry name" value="Znf_CCHC"/>
</dbReference>
<dbReference type="SUPFAM" id="SSF57756">
    <property type="entry name" value="Retrovirus zinc finger-like domains"/>
    <property type="match status" value="2"/>
</dbReference>
<dbReference type="Gene3D" id="4.10.60.10">
    <property type="entry name" value="Zinc finger, CCHC-type"/>
    <property type="match status" value="1"/>
</dbReference>
<evidence type="ECO:0000256" key="2">
    <source>
        <dbReference type="SAM" id="MobiDB-lite"/>
    </source>
</evidence>
<protein>
    <recommendedName>
        <fullName evidence="3">CCHC-type domain-containing protein</fullName>
    </recommendedName>
</protein>
<dbReference type="SUPFAM" id="SSF47353">
    <property type="entry name" value="Retrovirus capsid dimerization domain-like"/>
    <property type="match status" value="1"/>
</dbReference>